<evidence type="ECO:0000259" key="1">
    <source>
        <dbReference type="Pfam" id="PF01996"/>
    </source>
</evidence>
<gene>
    <name evidence="2" type="ORF">G314FT_16830</name>
</gene>
<dbReference type="InterPro" id="IPR002847">
    <property type="entry name" value="F420-0_gamma-glut_ligase-dom"/>
</dbReference>
<sequence>MSRIIGTVSRGLRCPIINEGDDLESIVIDSVIEASKEGNFSIQDKDIVAVTESIVARAQGNYASIDQIAEDIRQKFNDETVGVIFPIFSRNRFSNCLRGIARGSKKIVLMLSYPSDEVGNHLISLDALDEKGVNPWTDTLTETEFRELFGYQKHTFTGVDYIEYYKELIAAEGAECEVIFSQKPKTILSYTKNILTCDIHTRYRTKRILEQNGAEKVYTLDDVLSKSVDGSGFNEQYGLLGSNKSTDDGVKLFPRNSQETVDNIQRKLKELTGKQVEVMVYGDGAFKDPVGKIWELADPVVSPAYTSGLEGTPNEVKLKYLADNNFSDLRGAQLEEAIKKHIDSKADDLTGLMEAQGTTPRKLTDLIGSLSDLTSGSGDKGTPIVFIQGYFDNFTN</sequence>
<dbReference type="RefSeq" id="WP_257700531.1">
    <property type="nucleotide sequence ID" value="NZ_CP102451.1"/>
</dbReference>
<protein>
    <recommendedName>
        <fullName evidence="1">Coenzyme F420:L-glutamate ligase-like domain-containing protein</fullName>
    </recommendedName>
</protein>
<name>A0ABY5P121_9ENTE</name>
<organism evidence="2 3">
    <name type="scientific">Vagococcus luciliae</name>
    <dbReference type="NCBI Taxonomy" id="2920380"/>
    <lineage>
        <taxon>Bacteria</taxon>
        <taxon>Bacillati</taxon>
        <taxon>Bacillota</taxon>
        <taxon>Bacilli</taxon>
        <taxon>Lactobacillales</taxon>
        <taxon>Enterococcaceae</taxon>
        <taxon>Vagococcus</taxon>
    </lineage>
</organism>
<dbReference type="Gene3D" id="3.30.1330.100">
    <property type="entry name" value="CofE-like"/>
    <property type="match status" value="1"/>
</dbReference>
<evidence type="ECO:0000313" key="3">
    <source>
        <dbReference type="Proteomes" id="UP001058273"/>
    </source>
</evidence>
<reference evidence="2" key="1">
    <citation type="submission" date="2022-08" db="EMBL/GenBank/DDBJ databases">
        <title>Genome sequence of Vagococcus luciliae DSM 112651.</title>
        <authorList>
            <person name="Juan G."/>
            <person name="Anja P."/>
            <person name="Rolf D."/>
            <person name="Kampfer P."/>
            <person name="Vilcinskas A."/>
        </authorList>
    </citation>
    <scope>NUCLEOTIDE SEQUENCE</scope>
    <source>
        <strain evidence="2">G314FT</strain>
    </source>
</reference>
<proteinExistence type="predicted"/>
<dbReference type="Pfam" id="PF01996">
    <property type="entry name" value="F420_ligase"/>
    <property type="match status" value="1"/>
</dbReference>
<accession>A0ABY5P121</accession>
<keyword evidence="3" id="KW-1185">Reference proteome</keyword>
<dbReference type="EMBL" id="CP102451">
    <property type="protein sequence ID" value="UUV99522.1"/>
    <property type="molecule type" value="Genomic_DNA"/>
</dbReference>
<dbReference type="SUPFAM" id="SSF144010">
    <property type="entry name" value="CofE-like"/>
    <property type="match status" value="1"/>
</dbReference>
<reference evidence="2" key="2">
    <citation type="submission" date="2022-08" db="EMBL/GenBank/DDBJ databases">
        <authorList>
            <person name="Poehlein A."/>
            <person name="Guzman J."/>
            <person name="Daniel R."/>
            <person name="Vilcinskas A."/>
        </authorList>
    </citation>
    <scope>NUCLEOTIDE SEQUENCE</scope>
    <source>
        <strain evidence="2">G314FT</strain>
    </source>
</reference>
<feature type="domain" description="Coenzyme F420:L-glutamate ligase-like" evidence="1">
    <location>
        <begin position="11"/>
        <end position="389"/>
    </location>
</feature>
<dbReference type="Proteomes" id="UP001058273">
    <property type="component" value="Chromosome"/>
</dbReference>
<evidence type="ECO:0000313" key="2">
    <source>
        <dbReference type="EMBL" id="UUV99522.1"/>
    </source>
</evidence>